<name>A0A0F9C195_9ZZZZ</name>
<reference evidence="1" key="1">
    <citation type="journal article" date="2015" name="Nature">
        <title>Complex archaea that bridge the gap between prokaryotes and eukaryotes.</title>
        <authorList>
            <person name="Spang A."/>
            <person name="Saw J.H."/>
            <person name="Jorgensen S.L."/>
            <person name="Zaremba-Niedzwiedzka K."/>
            <person name="Martijn J."/>
            <person name="Lind A.E."/>
            <person name="van Eijk R."/>
            <person name="Schleper C."/>
            <person name="Guy L."/>
            <person name="Ettema T.J."/>
        </authorList>
    </citation>
    <scope>NUCLEOTIDE SEQUENCE</scope>
</reference>
<comment type="caution">
    <text evidence="1">The sequence shown here is derived from an EMBL/GenBank/DDBJ whole genome shotgun (WGS) entry which is preliminary data.</text>
</comment>
<evidence type="ECO:0000313" key="1">
    <source>
        <dbReference type="EMBL" id="KKK90416.1"/>
    </source>
</evidence>
<protein>
    <submittedName>
        <fullName evidence="1">Uncharacterized protein</fullName>
    </submittedName>
</protein>
<accession>A0A0F9C195</accession>
<proteinExistence type="predicted"/>
<dbReference type="AlphaFoldDB" id="A0A0F9C195"/>
<feature type="non-terminal residue" evidence="1">
    <location>
        <position position="31"/>
    </location>
</feature>
<organism evidence="1">
    <name type="scientific">marine sediment metagenome</name>
    <dbReference type="NCBI Taxonomy" id="412755"/>
    <lineage>
        <taxon>unclassified sequences</taxon>
        <taxon>metagenomes</taxon>
        <taxon>ecological metagenomes</taxon>
    </lineage>
</organism>
<gene>
    <name evidence="1" type="ORF">LCGC14_2723190</name>
</gene>
<dbReference type="EMBL" id="LAZR01049111">
    <property type="protein sequence ID" value="KKK90416.1"/>
    <property type="molecule type" value="Genomic_DNA"/>
</dbReference>
<sequence length="31" mass="3437">MQPTDVQIQVTASANMPKNKIIILCHPSMKV</sequence>